<keyword evidence="4 6" id="KW-0472">Membrane</keyword>
<feature type="compositionally biased region" description="Low complexity" evidence="5">
    <location>
        <begin position="230"/>
        <end position="241"/>
    </location>
</feature>
<evidence type="ECO:0000256" key="2">
    <source>
        <dbReference type="ARBA" id="ARBA00022692"/>
    </source>
</evidence>
<sequence length="241" mass="25327">MLPYARLGPGAPSVNSGELGSGGERTESAHADDDIVTGPALARRLGLTDAVVIGAAGWAWAVPIVGIGALLALITGVGRTSLAMARNRDLPVWLAAVHPRYGVPRHAEIALAVVVSVLVVMVDLRGAIGFSSFGVLLYYFVANGAACTQTGAHRRYPRTLQIGGAVACLVLVATLPIPSIVGGILVLTVGVCYRVARLGLARSADSEYRRESMADPRPHWPEQEQKCLSRRTSTTSKTRPG</sequence>
<dbReference type="eggNOG" id="COG0531">
    <property type="taxonomic scope" value="Bacteria"/>
</dbReference>
<keyword evidence="2 6" id="KW-0812">Transmembrane</keyword>
<dbReference type="GO" id="GO:0016020">
    <property type="term" value="C:membrane"/>
    <property type="evidence" value="ECO:0007669"/>
    <property type="project" value="UniProtKB-SubCell"/>
</dbReference>
<dbReference type="Gene3D" id="1.20.1740.10">
    <property type="entry name" value="Amino acid/polyamine transporter I"/>
    <property type="match status" value="1"/>
</dbReference>
<evidence type="ECO:0000313" key="7">
    <source>
        <dbReference type="EMBL" id="KGJ71709.1"/>
    </source>
</evidence>
<keyword evidence="3 6" id="KW-1133">Transmembrane helix</keyword>
<gene>
    <name evidence="7" type="ORF">GY21_20380</name>
</gene>
<dbReference type="EMBL" id="JPXF01000147">
    <property type="protein sequence ID" value="KGJ71709.1"/>
    <property type="molecule type" value="Genomic_DNA"/>
</dbReference>
<evidence type="ECO:0000256" key="6">
    <source>
        <dbReference type="SAM" id="Phobius"/>
    </source>
</evidence>
<evidence type="ECO:0000256" key="3">
    <source>
        <dbReference type="ARBA" id="ARBA00022989"/>
    </source>
</evidence>
<dbReference type="InterPro" id="IPR050367">
    <property type="entry name" value="APC_superfamily"/>
</dbReference>
<feature type="region of interest" description="Disordered" evidence="5">
    <location>
        <begin position="1"/>
        <end position="30"/>
    </location>
</feature>
<comment type="caution">
    <text evidence="7">The sequence shown here is derived from an EMBL/GenBank/DDBJ whole genome shotgun (WGS) entry which is preliminary data.</text>
</comment>
<evidence type="ECO:0000313" key="8">
    <source>
        <dbReference type="Proteomes" id="UP000029864"/>
    </source>
</evidence>
<reference evidence="7 8" key="1">
    <citation type="submission" date="2014-08" db="EMBL/GenBank/DDBJ databases">
        <authorList>
            <person name="Sisinthy S."/>
        </authorList>
    </citation>
    <scope>NUCLEOTIDE SEQUENCE [LARGE SCALE GENOMIC DNA]</scope>
    <source>
        <strain evidence="7 8">RuG17</strain>
    </source>
</reference>
<proteinExistence type="predicted"/>
<accession>A0A099IZX3</accession>
<dbReference type="Proteomes" id="UP000029864">
    <property type="component" value="Unassembled WGS sequence"/>
</dbReference>
<protein>
    <recommendedName>
        <fullName evidence="9">Amino acid permease/ SLC12A domain-containing protein</fullName>
    </recommendedName>
</protein>
<feature type="compositionally biased region" description="Basic and acidic residues" evidence="5">
    <location>
        <begin position="208"/>
        <end position="227"/>
    </location>
</feature>
<evidence type="ECO:0000256" key="5">
    <source>
        <dbReference type="SAM" id="MobiDB-lite"/>
    </source>
</evidence>
<dbReference type="STRING" id="1001240.GY21_20380"/>
<evidence type="ECO:0000256" key="4">
    <source>
        <dbReference type="ARBA" id="ARBA00023136"/>
    </source>
</evidence>
<comment type="subcellular location">
    <subcellularLocation>
        <location evidence="1">Membrane</location>
        <topology evidence="1">Multi-pass membrane protein</topology>
    </subcellularLocation>
</comment>
<organism evidence="7 8">
    <name type="scientific">Cryobacterium roopkundense</name>
    <dbReference type="NCBI Taxonomy" id="1001240"/>
    <lineage>
        <taxon>Bacteria</taxon>
        <taxon>Bacillati</taxon>
        <taxon>Actinomycetota</taxon>
        <taxon>Actinomycetes</taxon>
        <taxon>Micrococcales</taxon>
        <taxon>Microbacteriaceae</taxon>
        <taxon>Cryobacterium</taxon>
    </lineage>
</organism>
<evidence type="ECO:0000256" key="1">
    <source>
        <dbReference type="ARBA" id="ARBA00004141"/>
    </source>
</evidence>
<dbReference type="PANTHER" id="PTHR42770:SF7">
    <property type="entry name" value="MEMBRANE PROTEIN"/>
    <property type="match status" value="1"/>
</dbReference>
<evidence type="ECO:0008006" key="9">
    <source>
        <dbReference type="Google" id="ProtNLM"/>
    </source>
</evidence>
<name>A0A099IZX3_9MICO</name>
<feature type="transmembrane region" description="Helical" evidence="6">
    <location>
        <begin position="57"/>
        <end position="78"/>
    </location>
</feature>
<feature type="region of interest" description="Disordered" evidence="5">
    <location>
        <begin position="208"/>
        <end position="241"/>
    </location>
</feature>
<dbReference type="PANTHER" id="PTHR42770">
    <property type="entry name" value="AMINO ACID TRANSPORTER-RELATED"/>
    <property type="match status" value="1"/>
</dbReference>
<keyword evidence="8" id="KW-1185">Reference proteome</keyword>
<dbReference type="AlphaFoldDB" id="A0A099IZX3"/>
<feature type="transmembrane region" description="Helical" evidence="6">
    <location>
        <begin position="160"/>
        <end position="193"/>
    </location>
</feature>